<accession>A0A8H6AIG5</accession>
<protein>
    <submittedName>
        <fullName evidence="1">Uncharacterized protein</fullName>
    </submittedName>
</protein>
<proteinExistence type="predicted"/>
<sequence length="71" mass="8001">MEILRSLKITHIVHQHIKLLDGASLPKGSQIAKVLGNPHLVYGDHKHTILNIGVLVNHRPDLKMEYTCETD</sequence>
<comment type="caution">
    <text evidence="1">The sequence shown here is derived from an EMBL/GenBank/DDBJ whole genome shotgun (WGS) entry which is preliminary data.</text>
</comment>
<dbReference type="EMBL" id="JABFCT010000026">
    <property type="protein sequence ID" value="KAF5867853.1"/>
    <property type="molecule type" value="Genomic_DNA"/>
</dbReference>
<dbReference type="Proteomes" id="UP000531561">
    <property type="component" value="Unassembled WGS sequence"/>
</dbReference>
<reference evidence="1 2" key="1">
    <citation type="journal article" date="2020" name="Phytopathology">
        <title>A high-quality genome resource of Botrytis fragariae, a new and rapidly spreading fungal pathogen causing strawberry gray mold in the U.S.A.</title>
        <authorList>
            <person name="Wu Y."/>
            <person name="Saski C.A."/>
            <person name="Schnabel G."/>
            <person name="Xiao S."/>
            <person name="Hu M."/>
        </authorList>
    </citation>
    <scope>NUCLEOTIDE SEQUENCE [LARGE SCALE GENOMIC DNA]</scope>
    <source>
        <strain evidence="1 2">BVB16</strain>
    </source>
</reference>
<evidence type="ECO:0000313" key="2">
    <source>
        <dbReference type="Proteomes" id="UP000531561"/>
    </source>
</evidence>
<name>A0A8H6AIG5_9HELO</name>
<organism evidence="1 2">
    <name type="scientific">Botrytis fragariae</name>
    <dbReference type="NCBI Taxonomy" id="1964551"/>
    <lineage>
        <taxon>Eukaryota</taxon>
        <taxon>Fungi</taxon>
        <taxon>Dikarya</taxon>
        <taxon>Ascomycota</taxon>
        <taxon>Pezizomycotina</taxon>
        <taxon>Leotiomycetes</taxon>
        <taxon>Helotiales</taxon>
        <taxon>Sclerotiniaceae</taxon>
        <taxon>Botrytis</taxon>
    </lineage>
</organism>
<keyword evidence="2" id="KW-1185">Reference proteome</keyword>
<gene>
    <name evidence="1" type="ORF">Bfra_007048</name>
</gene>
<dbReference type="GeneID" id="59261114"/>
<evidence type="ECO:0000313" key="1">
    <source>
        <dbReference type="EMBL" id="KAF5867853.1"/>
    </source>
</evidence>
<dbReference type="AlphaFoldDB" id="A0A8H6AIG5"/>
<dbReference type="RefSeq" id="XP_037186802.1">
    <property type="nucleotide sequence ID" value="XM_037337422.1"/>
</dbReference>